<dbReference type="PANTHER" id="PTHR28589">
    <property type="entry name" value="28S RIBOSOMAL PROTEIN S34, MITOCHONDRIAL"/>
    <property type="match status" value="1"/>
</dbReference>
<name>A0ABP1QQU8_9HEXA</name>
<dbReference type="EMBL" id="CAXLJM020000041">
    <property type="protein sequence ID" value="CAL8109510.1"/>
    <property type="molecule type" value="Genomic_DNA"/>
</dbReference>
<protein>
    <submittedName>
        <fullName evidence="1">Uncharacterized protein</fullName>
    </submittedName>
</protein>
<organism evidence="1 2">
    <name type="scientific">Orchesella dallaii</name>
    <dbReference type="NCBI Taxonomy" id="48710"/>
    <lineage>
        <taxon>Eukaryota</taxon>
        <taxon>Metazoa</taxon>
        <taxon>Ecdysozoa</taxon>
        <taxon>Arthropoda</taxon>
        <taxon>Hexapoda</taxon>
        <taxon>Collembola</taxon>
        <taxon>Entomobryomorpha</taxon>
        <taxon>Entomobryoidea</taxon>
        <taxon>Orchesellidae</taxon>
        <taxon>Orchesellinae</taxon>
        <taxon>Orchesella</taxon>
    </lineage>
</organism>
<reference evidence="1 2" key="1">
    <citation type="submission" date="2024-08" db="EMBL/GenBank/DDBJ databases">
        <authorList>
            <person name="Cucini C."/>
            <person name="Frati F."/>
        </authorList>
    </citation>
    <scope>NUCLEOTIDE SEQUENCE [LARGE SCALE GENOMIC DNA]</scope>
</reference>
<accession>A0ABP1QQU8</accession>
<proteinExistence type="predicted"/>
<keyword evidence="2" id="KW-1185">Reference proteome</keyword>
<dbReference type="Proteomes" id="UP001642540">
    <property type="component" value="Unassembled WGS sequence"/>
</dbReference>
<sequence>MPYRYFGRTNQHFGRPLWEIVMNLKNFGRGRLIMRSKYAEDCPDAPSYYKIVAVHPHILEYPENFKGNIYVEEVFRGRKRSEVIDIGTQAEWADYQLIQKDQEGPILKKVEEFMADPKNHEPIIRPKTAPLPPIWKLLLAREKNISQAEVPEIPIVYQDIDPELQHPTRLPNDGEEPHYKIGPGHFRSTHKEFYEHVIWNREAAREKYSQGPIPDPDFVYVDRRVPPLELEKKIKQTKSSKQLLN</sequence>
<dbReference type="Pfam" id="PF16053">
    <property type="entry name" value="MRP-S34"/>
    <property type="match status" value="1"/>
</dbReference>
<evidence type="ECO:0000313" key="2">
    <source>
        <dbReference type="Proteomes" id="UP001642540"/>
    </source>
</evidence>
<gene>
    <name evidence="1" type="ORF">ODALV1_LOCUS13435</name>
</gene>
<evidence type="ECO:0000313" key="1">
    <source>
        <dbReference type="EMBL" id="CAL8109510.1"/>
    </source>
</evidence>
<comment type="caution">
    <text evidence="1">The sequence shown here is derived from an EMBL/GenBank/DDBJ whole genome shotgun (WGS) entry which is preliminary data.</text>
</comment>
<dbReference type="PANTHER" id="PTHR28589:SF1">
    <property type="entry name" value="SMALL RIBOSOMAL SUBUNIT PROTEIN MS34"/>
    <property type="match status" value="1"/>
</dbReference>
<dbReference type="InterPro" id="IPR032053">
    <property type="entry name" value="Ribosomal_mS34"/>
</dbReference>